<organism evidence="1 2">
    <name type="scientific">Plasmodium yoelii yoelii</name>
    <dbReference type="NCBI Taxonomy" id="73239"/>
    <lineage>
        <taxon>Eukaryota</taxon>
        <taxon>Sar</taxon>
        <taxon>Alveolata</taxon>
        <taxon>Apicomplexa</taxon>
        <taxon>Aconoidasida</taxon>
        <taxon>Haemosporida</taxon>
        <taxon>Plasmodiidae</taxon>
        <taxon>Plasmodium</taxon>
        <taxon>Plasmodium (Vinckeia)</taxon>
    </lineage>
</organism>
<dbReference type="InParanoid" id="Q7RFP2"/>
<proteinExistence type="predicted"/>
<dbReference type="EMBL" id="AABL01001427">
    <property type="protein sequence ID" value="EAA16557.1"/>
    <property type="molecule type" value="Genomic_DNA"/>
</dbReference>
<dbReference type="AlphaFoldDB" id="Q7RFP2"/>
<keyword evidence="2" id="KW-1185">Reference proteome</keyword>
<protein>
    <submittedName>
        <fullName evidence="1">Uncharacterized protein</fullName>
    </submittedName>
</protein>
<reference evidence="1 2" key="1">
    <citation type="journal article" date="2002" name="Nature">
        <title>Genome sequence and comparative analysis of the model rodent malaria parasite Plasmodium yoelii yoelii.</title>
        <authorList>
            <person name="Carlton J.M."/>
            <person name="Angiuoli S.V."/>
            <person name="Suh B.B."/>
            <person name="Kooij T.W."/>
            <person name="Pertea M."/>
            <person name="Silva J.C."/>
            <person name="Ermolaeva M.D."/>
            <person name="Allen J.E."/>
            <person name="Selengut J.D."/>
            <person name="Koo H.L."/>
            <person name="Peterson J.D."/>
            <person name="Pop M."/>
            <person name="Kosack D.S."/>
            <person name="Shumway M.F."/>
            <person name="Bidwell S.L."/>
            <person name="Shallom S.J."/>
            <person name="van Aken S.E."/>
            <person name="Riedmuller S.B."/>
            <person name="Feldblyum T.V."/>
            <person name="Cho J.K."/>
            <person name="Quackenbush J."/>
            <person name="Sedegah M."/>
            <person name="Shoaibi A."/>
            <person name="Cummings L.M."/>
            <person name="Florens L."/>
            <person name="Yates J.R."/>
            <person name="Raine J.D."/>
            <person name="Sinden R.E."/>
            <person name="Harris M.A."/>
            <person name="Cunningham D.A."/>
            <person name="Preiser P.R."/>
            <person name="Bergman L.W."/>
            <person name="Vaidya A.B."/>
            <person name="van Lin L.H."/>
            <person name="Janse C.J."/>
            <person name="Waters A.P."/>
            <person name="Smith H.O."/>
            <person name="White O.R."/>
            <person name="Salzberg S.L."/>
            <person name="Venter J.C."/>
            <person name="Fraser C.M."/>
            <person name="Hoffman S.L."/>
            <person name="Gardner M.J."/>
            <person name="Carucci D.J."/>
        </authorList>
    </citation>
    <scope>NUCLEOTIDE SEQUENCE [LARGE SCALE GENOMIC DNA]</scope>
    <source>
        <strain evidence="1 2">17XNL</strain>
    </source>
</reference>
<sequence length="46" mass="5661">MNMRYQNLCCIYKVFVYIQNDINKNEANRINSQNFFFGIYTKMKIK</sequence>
<accession>Q7RFP2</accession>
<evidence type="ECO:0000313" key="2">
    <source>
        <dbReference type="Proteomes" id="UP000008553"/>
    </source>
</evidence>
<comment type="caution">
    <text evidence="1">The sequence shown here is derived from an EMBL/GenBank/DDBJ whole genome shotgun (WGS) entry which is preliminary data.</text>
</comment>
<dbReference type="PaxDb" id="73239-Q7RFP2"/>
<dbReference type="Proteomes" id="UP000008553">
    <property type="component" value="Unassembled WGS sequence"/>
</dbReference>
<name>Q7RFP2_PLAYO</name>
<gene>
    <name evidence="1" type="ORF">PY04663</name>
</gene>
<evidence type="ECO:0000313" key="1">
    <source>
        <dbReference type="EMBL" id="EAA16557.1"/>
    </source>
</evidence>